<dbReference type="Proteomes" id="UP000521872">
    <property type="component" value="Unassembled WGS sequence"/>
</dbReference>
<dbReference type="InterPro" id="IPR002893">
    <property type="entry name" value="Znf_MYND"/>
</dbReference>
<accession>A0A8H4QGU3</accession>
<dbReference type="GO" id="GO:0008270">
    <property type="term" value="F:zinc ion binding"/>
    <property type="evidence" value="ECO:0007669"/>
    <property type="project" value="UniProtKB-KW"/>
</dbReference>
<organism evidence="6 7">
    <name type="scientific">Agrocybe pediades</name>
    <dbReference type="NCBI Taxonomy" id="84607"/>
    <lineage>
        <taxon>Eukaryota</taxon>
        <taxon>Fungi</taxon>
        <taxon>Dikarya</taxon>
        <taxon>Basidiomycota</taxon>
        <taxon>Agaricomycotina</taxon>
        <taxon>Agaricomycetes</taxon>
        <taxon>Agaricomycetidae</taxon>
        <taxon>Agaricales</taxon>
        <taxon>Agaricineae</taxon>
        <taxon>Strophariaceae</taxon>
        <taxon>Agrocybe</taxon>
    </lineage>
</organism>
<keyword evidence="1" id="KW-0479">Metal-binding</keyword>
<evidence type="ECO:0000313" key="6">
    <source>
        <dbReference type="EMBL" id="KAF4610849.1"/>
    </source>
</evidence>
<gene>
    <name evidence="6" type="ORF">D9613_006631</name>
</gene>
<feature type="domain" description="MYND-type" evidence="5">
    <location>
        <begin position="88"/>
        <end position="134"/>
    </location>
</feature>
<keyword evidence="3" id="KW-0862">Zinc</keyword>
<dbReference type="PROSITE" id="PS50865">
    <property type="entry name" value="ZF_MYND_2"/>
    <property type="match status" value="1"/>
</dbReference>
<dbReference type="Pfam" id="PF14737">
    <property type="entry name" value="DUF4470"/>
    <property type="match status" value="1"/>
</dbReference>
<sequence length="661" mass="74404">MGDRNLTTLLRLKMLVDPRHYRDVFSRIKKPQFAILDQPDYLAANQSLEAYMAYGLGSGQNGIIITQVTCANVFIRGFGFERCQNAGLLTCSQASFRAPFCTKDDIQTLKQCSLVKYCSGRCQRQHWSKHRLDCEYEYLDVDWQPEWANDNREPLLSELKYLPLSCSIDQYKNVGLPPYDVLQLRHNEAIAGKVGHLKICMASSADIRNLVTTVNNLPKASSERIDFLINNTNAVVLNRMLVILCVLLSPGPSVDEAAELATHLMYSSLLPETAASYVRYCANMIYGEELKDGEITFQASLRTRGRGRVHSAQPASSIKRITDMLYSNYSLARAMNSRKEVVLDPLQIDDRHKLLSSLSPSHRVSLDRFWNTGVLAPFSLDVKSFKSPNRLLFDAQGEWIGTTSAISPLHGWDIRAIRETGIKHGIDPTGDILGCLFFHIKSELREFCLRVKEMNINIHLSQYDSRLLSKGISIGVLPAFADASFDRIDVGDLADQVGAAECLADWGPLLNQTNSHSCLLMHSKKWHEEFPQAIARNNPRAVKILMQRCERMPSLKLKLKNFFRGPQAPSLVRLMASLDAFVDHEAAFLQYLDAHEVQETATSLGLRLRQDHLIHPKRVAVPLHSDAKLPNLCKEEYYDIFVAGGADLSLRFAEFGFANVV</sequence>
<comment type="caution">
    <text evidence="6">The sequence shown here is derived from an EMBL/GenBank/DDBJ whole genome shotgun (WGS) entry which is preliminary data.</text>
</comment>
<evidence type="ECO:0000259" key="5">
    <source>
        <dbReference type="PROSITE" id="PS50865"/>
    </source>
</evidence>
<evidence type="ECO:0000256" key="2">
    <source>
        <dbReference type="ARBA" id="ARBA00022771"/>
    </source>
</evidence>
<proteinExistence type="predicted"/>
<dbReference type="InterPro" id="IPR027974">
    <property type="entry name" value="DUF4470"/>
</dbReference>
<dbReference type="EMBL" id="JAACJL010000058">
    <property type="protein sequence ID" value="KAF4610849.1"/>
    <property type="molecule type" value="Genomic_DNA"/>
</dbReference>
<dbReference type="Gene3D" id="6.10.140.2220">
    <property type="match status" value="1"/>
</dbReference>
<evidence type="ECO:0000256" key="1">
    <source>
        <dbReference type="ARBA" id="ARBA00022723"/>
    </source>
</evidence>
<evidence type="ECO:0000256" key="4">
    <source>
        <dbReference type="PROSITE-ProRule" id="PRU00134"/>
    </source>
</evidence>
<dbReference type="AlphaFoldDB" id="A0A8H4QGU3"/>
<keyword evidence="2 4" id="KW-0863">Zinc-finger</keyword>
<evidence type="ECO:0000313" key="7">
    <source>
        <dbReference type="Proteomes" id="UP000521872"/>
    </source>
</evidence>
<protein>
    <recommendedName>
        <fullName evidence="5">MYND-type domain-containing protein</fullName>
    </recommendedName>
</protein>
<evidence type="ECO:0000256" key="3">
    <source>
        <dbReference type="ARBA" id="ARBA00022833"/>
    </source>
</evidence>
<reference evidence="6 7" key="1">
    <citation type="submission" date="2019-12" db="EMBL/GenBank/DDBJ databases">
        <authorList>
            <person name="Floudas D."/>
            <person name="Bentzer J."/>
            <person name="Ahren D."/>
            <person name="Johansson T."/>
            <person name="Persson P."/>
            <person name="Tunlid A."/>
        </authorList>
    </citation>
    <scope>NUCLEOTIDE SEQUENCE [LARGE SCALE GENOMIC DNA]</scope>
    <source>
        <strain evidence="6 7">CBS 102.39</strain>
    </source>
</reference>
<dbReference type="SUPFAM" id="SSF144232">
    <property type="entry name" value="HIT/MYND zinc finger-like"/>
    <property type="match status" value="1"/>
</dbReference>
<name>A0A8H4QGU3_9AGAR</name>
<keyword evidence="7" id="KW-1185">Reference proteome</keyword>